<dbReference type="Pfam" id="PF01156">
    <property type="entry name" value="IU_nuc_hydro"/>
    <property type="match status" value="1"/>
</dbReference>
<evidence type="ECO:0000259" key="3">
    <source>
        <dbReference type="Pfam" id="PF01156"/>
    </source>
</evidence>
<dbReference type="Gene3D" id="3.90.245.10">
    <property type="entry name" value="Ribonucleoside hydrolase-like"/>
    <property type="match status" value="1"/>
</dbReference>
<proteinExistence type="predicted"/>
<keyword evidence="5" id="KW-1185">Reference proteome</keyword>
<dbReference type="InterPro" id="IPR023186">
    <property type="entry name" value="IUNH"/>
</dbReference>
<keyword evidence="1 4" id="KW-0378">Hydrolase</keyword>
<evidence type="ECO:0000313" key="5">
    <source>
        <dbReference type="Proteomes" id="UP000318080"/>
    </source>
</evidence>
<evidence type="ECO:0000256" key="2">
    <source>
        <dbReference type="ARBA" id="ARBA00023295"/>
    </source>
</evidence>
<dbReference type="AlphaFoldDB" id="A0A540R5H2"/>
<sequence length="313" mass="33666">MQRVLLDCDPGIDDTLALAYLAALHHVGEIELVGVTTSAGNVSVGETARNAAWALETLGLSQVPVAPGQPSPLAVPLVTTPETHGPHGVGYLSPPDSYEFAADWRAIWRRAQAVGAHLIITGPLTNAATWAAGRSFDDFASLTVMGGAVNYRGNTTPTAEWNFHVDPHAAARFFEKLGHSGHLATLCSLEVTEQFLIDSPRLDKLIDVLGDAPIATVLPELLRFYFEFHEAQGEGYQAQIHDLLTTMIALDRITFDAVDTTIAVEADSPLLRGTSVADLRSHWDAPHNARLVTAADIDAAHTELLRAARFLAE</sequence>
<gene>
    <name evidence="4" type="ORF">EJK80_11220</name>
</gene>
<dbReference type="PANTHER" id="PTHR12304:SF4">
    <property type="entry name" value="URIDINE NUCLEOSIDASE"/>
    <property type="match status" value="1"/>
</dbReference>
<evidence type="ECO:0000256" key="1">
    <source>
        <dbReference type="ARBA" id="ARBA00022801"/>
    </source>
</evidence>
<keyword evidence="2" id="KW-0326">Glycosidase</keyword>
<protein>
    <submittedName>
        <fullName evidence="4">Nucleoside hydrolase</fullName>
    </submittedName>
</protein>
<organism evidence="4 5">
    <name type="scientific">Corynebacterium phoceense</name>
    <dbReference type="NCBI Taxonomy" id="1686286"/>
    <lineage>
        <taxon>Bacteria</taxon>
        <taxon>Bacillati</taxon>
        <taxon>Actinomycetota</taxon>
        <taxon>Actinomycetes</taxon>
        <taxon>Mycobacteriales</taxon>
        <taxon>Corynebacteriaceae</taxon>
        <taxon>Corynebacterium</taxon>
    </lineage>
</organism>
<dbReference type="InterPro" id="IPR036452">
    <property type="entry name" value="Ribo_hydro-like"/>
</dbReference>
<comment type="caution">
    <text evidence="4">The sequence shown here is derived from an EMBL/GenBank/DDBJ whole genome shotgun (WGS) entry which is preliminary data.</text>
</comment>
<reference evidence="4 5" key="1">
    <citation type="submission" date="2019-06" db="EMBL/GenBank/DDBJ databases">
        <title>Draft genome of C. phoceense Strain 272.</title>
        <authorList>
            <person name="Pacheco L.G.C."/>
            <person name="Barberis C.M."/>
            <person name="Almuzara M.N."/>
            <person name="Traglia G.M."/>
            <person name="Santos C.S."/>
            <person name="Rocha D.J.P.G."/>
            <person name="Aguiar E.R.G.R."/>
            <person name="Vay C.A."/>
        </authorList>
    </citation>
    <scope>NUCLEOTIDE SEQUENCE [LARGE SCALE GENOMIC DNA]</scope>
    <source>
        <strain evidence="4 5">272</strain>
    </source>
</reference>
<name>A0A540R5H2_9CORY</name>
<dbReference type="GO" id="GO:0008477">
    <property type="term" value="F:purine nucleosidase activity"/>
    <property type="evidence" value="ECO:0007669"/>
    <property type="project" value="TreeGrafter"/>
</dbReference>
<dbReference type="GO" id="GO:0005829">
    <property type="term" value="C:cytosol"/>
    <property type="evidence" value="ECO:0007669"/>
    <property type="project" value="TreeGrafter"/>
</dbReference>
<dbReference type="EMBL" id="VHIR01000020">
    <property type="protein sequence ID" value="TQE42664.1"/>
    <property type="molecule type" value="Genomic_DNA"/>
</dbReference>
<dbReference type="STRING" id="1686286.GCA_900092335_01841"/>
<dbReference type="SUPFAM" id="SSF53590">
    <property type="entry name" value="Nucleoside hydrolase"/>
    <property type="match status" value="1"/>
</dbReference>
<dbReference type="GO" id="GO:0006152">
    <property type="term" value="P:purine nucleoside catabolic process"/>
    <property type="evidence" value="ECO:0007669"/>
    <property type="project" value="TreeGrafter"/>
</dbReference>
<dbReference type="Proteomes" id="UP000318080">
    <property type="component" value="Unassembled WGS sequence"/>
</dbReference>
<dbReference type="InterPro" id="IPR001910">
    <property type="entry name" value="Inosine/uridine_hydrolase_dom"/>
</dbReference>
<accession>A0A540R5H2</accession>
<dbReference type="PANTHER" id="PTHR12304">
    <property type="entry name" value="INOSINE-URIDINE PREFERRING NUCLEOSIDE HYDROLASE"/>
    <property type="match status" value="1"/>
</dbReference>
<dbReference type="GeneID" id="79853035"/>
<feature type="domain" description="Inosine/uridine-preferring nucleoside hydrolase" evidence="3">
    <location>
        <begin position="4"/>
        <end position="299"/>
    </location>
</feature>
<evidence type="ECO:0000313" key="4">
    <source>
        <dbReference type="EMBL" id="TQE42664.1"/>
    </source>
</evidence>
<dbReference type="RefSeq" id="WP_066493259.1">
    <property type="nucleotide sequence ID" value="NZ_JADPQA010000005.1"/>
</dbReference>